<gene>
    <name evidence="2" type="ORF">KOR42_28290</name>
</gene>
<dbReference type="AlphaFoldDB" id="A0A5C5WZX1"/>
<accession>A0A5C5WZX1</accession>
<dbReference type="Proteomes" id="UP000317243">
    <property type="component" value="Unassembled WGS sequence"/>
</dbReference>
<proteinExistence type="predicted"/>
<dbReference type="EMBL" id="SIHI01000004">
    <property type="protein sequence ID" value="TWT55443.1"/>
    <property type="molecule type" value="Genomic_DNA"/>
</dbReference>
<evidence type="ECO:0000313" key="3">
    <source>
        <dbReference type="Proteomes" id="UP000317243"/>
    </source>
</evidence>
<comment type="caution">
    <text evidence="2">The sequence shown here is derived from an EMBL/GenBank/DDBJ whole genome shotgun (WGS) entry which is preliminary data.</text>
</comment>
<reference evidence="2 3" key="1">
    <citation type="submission" date="2019-02" db="EMBL/GenBank/DDBJ databases">
        <title>Deep-cultivation of Planctomycetes and their phenomic and genomic characterization uncovers novel biology.</title>
        <authorList>
            <person name="Wiegand S."/>
            <person name="Jogler M."/>
            <person name="Boedeker C."/>
            <person name="Pinto D."/>
            <person name="Vollmers J."/>
            <person name="Rivas-Marin E."/>
            <person name="Kohn T."/>
            <person name="Peeters S.H."/>
            <person name="Heuer A."/>
            <person name="Rast P."/>
            <person name="Oberbeckmann S."/>
            <person name="Bunk B."/>
            <person name="Jeske O."/>
            <person name="Meyerdierks A."/>
            <person name="Storesund J.E."/>
            <person name="Kallscheuer N."/>
            <person name="Luecker S."/>
            <person name="Lage O.M."/>
            <person name="Pohl T."/>
            <person name="Merkel B.J."/>
            <person name="Hornburger P."/>
            <person name="Mueller R.-W."/>
            <person name="Bruemmer F."/>
            <person name="Labrenz M."/>
            <person name="Spormann A.M."/>
            <person name="Op Den Camp H."/>
            <person name="Overmann J."/>
            <person name="Amann R."/>
            <person name="Jetten M.S.M."/>
            <person name="Mascher T."/>
            <person name="Medema M.H."/>
            <person name="Devos D.P."/>
            <person name="Kaster A.-K."/>
            <person name="Ovreas L."/>
            <person name="Rohde M."/>
            <person name="Galperin M.Y."/>
            <person name="Jogler C."/>
        </authorList>
    </citation>
    <scope>NUCLEOTIDE SEQUENCE [LARGE SCALE GENOMIC DNA]</scope>
    <source>
        <strain evidence="2 3">KOR42</strain>
    </source>
</reference>
<evidence type="ECO:0000256" key="1">
    <source>
        <dbReference type="SAM" id="SignalP"/>
    </source>
</evidence>
<sequence length="167" mass="17864" precursor="true">MKRIQLLIVAGCLLPAASVMGQAPMPQVSPQQIQQTGINLPEHKQQVHQFVYDAKMGQGPSQTVFYGQTVSGATGGCPTGHCPPGQYGQQMYPQYGSYGGYASCPVAGSACGGCQSCYPKHRYSSAYNVPRGYGPGGQLQYPQKNATGGAIVYPYYTHKGPSDFFRK</sequence>
<feature type="chain" id="PRO_5022966386" evidence="1">
    <location>
        <begin position="22"/>
        <end position="167"/>
    </location>
</feature>
<dbReference type="OrthoDB" id="291485at2"/>
<keyword evidence="1" id="KW-0732">Signal</keyword>
<feature type="signal peptide" evidence="1">
    <location>
        <begin position="1"/>
        <end position="21"/>
    </location>
</feature>
<dbReference type="RefSeq" id="WP_146510338.1">
    <property type="nucleotide sequence ID" value="NZ_SIHI01000004.1"/>
</dbReference>
<evidence type="ECO:0000313" key="2">
    <source>
        <dbReference type="EMBL" id="TWT55443.1"/>
    </source>
</evidence>
<name>A0A5C5WZX1_9PLAN</name>
<keyword evidence="3" id="KW-1185">Reference proteome</keyword>
<organism evidence="2 3">
    <name type="scientific">Thalassoglobus neptunius</name>
    <dbReference type="NCBI Taxonomy" id="1938619"/>
    <lineage>
        <taxon>Bacteria</taxon>
        <taxon>Pseudomonadati</taxon>
        <taxon>Planctomycetota</taxon>
        <taxon>Planctomycetia</taxon>
        <taxon>Planctomycetales</taxon>
        <taxon>Planctomycetaceae</taxon>
        <taxon>Thalassoglobus</taxon>
    </lineage>
</organism>
<protein>
    <submittedName>
        <fullName evidence="2">Uncharacterized protein</fullName>
    </submittedName>
</protein>